<dbReference type="InterPro" id="IPR039536">
    <property type="entry name" value="TetR_C_Proteobacteria"/>
</dbReference>
<dbReference type="InterPro" id="IPR050109">
    <property type="entry name" value="HTH-type_TetR-like_transc_reg"/>
</dbReference>
<dbReference type="RefSeq" id="WP_211216429.1">
    <property type="nucleotide sequence ID" value="NZ_JBIAZU010000001.1"/>
</dbReference>
<dbReference type="EMBL" id="JBIAZU010000001">
    <property type="protein sequence ID" value="MFF5288696.1"/>
    <property type="molecule type" value="Genomic_DNA"/>
</dbReference>
<sequence length="197" mass="21282">MNSQDRRSRILRAAAALFVERGYAGVSMGDVLSEVGGSKGTLYRYFHDKADLFKSAVEMVIDERSGPLRGFEPGDADVAETLTAFGHHFADIVLAPEAIALHRLITAEAERVPGIGQTFFDHGPTFGSSVLADYLRRQCSSGVLRLDDPALAASQLYQAMLGEPQMRLLTNAGPVSAEEVDRAIANAVEIFLRGASR</sequence>
<dbReference type="InterPro" id="IPR009057">
    <property type="entry name" value="Homeodomain-like_sf"/>
</dbReference>
<gene>
    <name evidence="6" type="ORF">ACFY35_04610</name>
</gene>
<comment type="caution">
    <text evidence="6">The sequence shown here is derived from an EMBL/GenBank/DDBJ whole genome shotgun (WGS) entry which is preliminary data.</text>
</comment>
<dbReference type="InterPro" id="IPR036271">
    <property type="entry name" value="Tet_transcr_reg_TetR-rel_C_sf"/>
</dbReference>
<accession>A0ABW6W6W0</accession>
<dbReference type="PANTHER" id="PTHR30055">
    <property type="entry name" value="HTH-TYPE TRANSCRIPTIONAL REGULATOR RUTR"/>
    <property type="match status" value="1"/>
</dbReference>
<keyword evidence="7" id="KW-1185">Reference proteome</keyword>
<dbReference type="SUPFAM" id="SSF48498">
    <property type="entry name" value="Tetracyclin repressor-like, C-terminal domain"/>
    <property type="match status" value="1"/>
</dbReference>
<evidence type="ECO:0000256" key="3">
    <source>
        <dbReference type="ARBA" id="ARBA00023163"/>
    </source>
</evidence>
<dbReference type="Gene3D" id="1.10.10.60">
    <property type="entry name" value="Homeodomain-like"/>
    <property type="match status" value="1"/>
</dbReference>
<evidence type="ECO:0000256" key="2">
    <source>
        <dbReference type="ARBA" id="ARBA00023125"/>
    </source>
</evidence>
<evidence type="ECO:0000259" key="5">
    <source>
        <dbReference type="PROSITE" id="PS50977"/>
    </source>
</evidence>
<dbReference type="InterPro" id="IPR001647">
    <property type="entry name" value="HTH_TetR"/>
</dbReference>
<dbReference type="Pfam" id="PF00440">
    <property type="entry name" value="TetR_N"/>
    <property type="match status" value="1"/>
</dbReference>
<feature type="domain" description="HTH tetR-type" evidence="5">
    <location>
        <begin position="4"/>
        <end position="64"/>
    </location>
</feature>
<keyword evidence="3" id="KW-0804">Transcription</keyword>
<evidence type="ECO:0000313" key="6">
    <source>
        <dbReference type="EMBL" id="MFF5288696.1"/>
    </source>
</evidence>
<evidence type="ECO:0000256" key="4">
    <source>
        <dbReference type="PROSITE-ProRule" id="PRU00335"/>
    </source>
</evidence>
<organism evidence="6 7">
    <name type="scientific">Paractinoplanes globisporus</name>
    <dbReference type="NCBI Taxonomy" id="113565"/>
    <lineage>
        <taxon>Bacteria</taxon>
        <taxon>Bacillati</taxon>
        <taxon>Actinomycetota</taxon>
        <taxon>Actinomycetes</taxon>
        <taxon>Micromonosporales</taxon>
        <taxon>Micromonosporaceae</taxon>
        <taxon>Paractinoplanes</taxon>
    </lineage>
</organism>
<dbReference type="Pfam" id="PF14246">
    <property type="entry name" value="TetR_C_7"/>
    <property type="match status" value="1"/>
</dbReference>
<dbReference type="SUPFAM" id="SSF46689">
    <property type="entry name" value="Homeodomain-like"/>
    <property type="match status" value="1"/>
</dbReference>
<protein>
    <submittedName>
        <fullName evidence="6">TetR/AcrR family transcriptional regulator</fullName>
    </submittedName>
</protein>
<dbReference type="PROSITE" id="PS50977">
    <property type="entry name" value="HTH_TETR_2"/>
    <property type="match status" value="1"/>
</dbReference>
<proteinExistence type="predicted"/>
<dbReference type="Gene3D" id="1.10.357.10">
    <property type="entry name" value="Tetracycline Repressor, domain 2"/>
    <property type="match status" value="1"/>
</dbReference>
<name>A0ABW6W6W0_9ACTN</name>
<evidence type="ECO:0000256" key="1">
    <source>
        <dbReference type="ARBA" id="ARBA00023015"/>
    </source>
</evidence>
<keyword evidence="2 4" id="KW-0238">DNA-binding</keyword>
<reference evidence="6 7" key="1">
    <citation type="submission" date="2024-10" db="EMBL/GenBank/DDBJ databases">
        <title>The Natural Products Discovery Center: Release of the First 8490 Sequenced Strains for Exploring Actinobacteria Biosynthetic Diversity.</title>
        <authorList>
            <person name="Kalkreuter E."/>
            <person name="Kautsar S.A."/>
            <person name="Yang D."/>
            <person name="Bader C.D."/>
            <person name="Teijaro C.N."/>
            <person name="Fluegel L."/>
            <person name="Davis C.M."/>
            <person name="Simpson J.R."/>
            <person name="Lauterbach L."/>
            <person name="Steele A.D."/>
            <person name="Gui C."/>
            <person name="Meng S."/>
            <person name="Li G."/>
            <person name="Viehrig K."/>
            <person name="Ye F."/>
            <person name="Su P."/>
            <person name="Kiefer A.F."/>
            <person name="Nichols A."/>
            <person name="Cepeda A.J."/>
            <person name="Yan W."/>
            <person name="Fan B."/>
            <person name="Jiang Y."/>
            <person name="Adhikari A."/>
            <person name="Zheng C.-J."/>
            <person name="Schuster L."/>
            <person name="Cowan T.M."/>
            <person name="Smanski M.J."/>
            <person name="Chevrette M.G."/>
            <person name="De Carvalho L.P.S."/>
            <person name="Shen B."/>
        </authorList>
    </citation>
    <scope>NUCLEOTIDE SEQUENCE [LARGE SCALE GENOMIC DNA]</scope>
    <source>
        <strain evidence="6 7">NPDC000087</strain>
    </source>
</reference>
<keyword evidence="1" id="KW-0805">Transcription regulation</keyword>
<dbReference type="Proteomes" id="UP001602245">
    <property type="component" value="Unassembled WGS sequence"/>
</dbReference>
<feature type="DNA-binding region" description="H-T-H motif" evidence="4">
    <location>
        <begin position="27"/>
        <end position="46"/>
    </location>
</feature>
<dbReference type="PRINTS" id="PR00455">
    <property type="entry name" value="HTHTETR"/>
</dbReference>
<dbReference type="PANTHER" id="PTHR30055:SF234">
    <property type="entry name" value="HTH-TYPE TRANSCRIPTIONAL REGULATOR BETI"/>
    <property type="match status" value="1"/>
</dbReference>
<evidence type="ECO:0000313" key="7">
    <source>
        <dbReference type="Proteomes" id="UP001602245"/>
    </source>
</evidence>